<protein>
    <submittedName>
        <fullName evidence="2">Uncharacterized protein</fullName>
    </submittedName>
</protein>
<proteinExistence type="predicted"/>
<organism evidence="2 3">
    <name type="scientific">Lentithecium fluviatile CBS 122367</name>
    <dbReference type="NCBI Taxonomy" id="1168545"/>
    <lineage>
        <taxon>Eukaryota</taxon>
        <taxon>Fungi</taxon>
        <taxon>Dikarya</taxon>
        <taxon>Ascomycota</taxon>
        <taxon>Pezizomycotina</taxon>
        <taxon>Dothideomycetes</taxon>
        <taxon>Pleosporomycetidae</taxon>
        <taxon>Pleosporales</taxon>
        <taxon>Massarineae</taxon>
        <taxon>Lentitheciaceae</taxon>
        <taxon>Lentithecium</taxon>
    </lineage>
</organism>
<evidence type="ECO:0000313" key="3">
    <source>
        <dbReference type="Proteomes" id="UP000799291"/>
    </source>
</evidence>
<name>A0A6G1JLN2_9PLEO</name>
<feature type="region of interest" description="Disordered" evidence="1">
    <location>
        <begin position="1"/>
        <end position="154"/>
    </location>
</feature>
<feature type="compositionally biased region" description="Acidic residues" evidence="1">
    <location>
        <begin position="76"/>
        <end position="85"/>
    </location>
</feature>
<evidence type="ECO:0000256" key="1">
    <source>
        <dbReference type="SAM" id="MobiDB-lite"/>
    </source>
</evidence>
<dbReference type="EMBL" id="MU005570">
    <property type="protein sequence ID" value="KAF2691035.1"/>
    <property type="molecule type" value="Genomic_DNA"/>
</dbReference>
<feature type="compositionally biased region" description="Basic residues" evidence="1">
    <location>
        <begin position="123"/>
        <end position="139"/>
    </location>
</feature>
<feature type="compositionally biased region" description="Polar residues" evidence="1">
    <location>
        <begin position="24"/>
        <end position="71"/>
    </location>
</feature>
<gene>
    <name evidence="2" type="ORF">K458DRAFT_382614</name>
</gene>
<reference evidence="2" key="1">
    <citation type="journal article" date="2020" name="Stud. Mycol.">
        <title>101 Dothideomycetes genomes: a test case for predicting lifestyles and emergence of pathogens.</title>
        <authorList>
            <person name="Haridas S."/>
            <person name="Albert R."/>
            <person name="Binder M."/>
            <person name="Bloem J."/>
            <person name="Labutti K."/>
            <person name="Salamov A."/>
            <person name="Andreopoulos B."/>
            <person name="Baker S."/>
            <person name="Barry K."/>
            <person name="Bills G."/>
            <person name="Bluhm B."/>
            <person name="Cannon C."/>
            <person name="Castanera R."/>
            <person name="Culley D."/>
            <person name="Daum C."/>
            <person name="Ezra D."/>
            <person name="Gonzalez J."/>
            <person name="Henrissat B."/>
            <person name="Kuo A."/>
            <person name="Liang C."/>
            <person name="Lipzen A."/>
            <person name="Lutzoni F."/>
            <person name="Magnuson J."/>
            <person name="Mondo S."/>
            <person name="Nolan M."/>
            <person name="Ohm R."/>
            <person name="Pangilinan J."/>
            <person name="Park H.-J."/>
            <person name="Ramirez L."/>
            <person name="Alfaro M."/>
            <person name="Sun H."/>
            <person name="Tritt A."/>
            <person name="Yoshinaga Y."/>
            <person name="Zwiers L.-H."/>
            <person name="Turgeon B."/>
            <person name="Goodwin S."/>
            <person name="Spatafora J."/>
            <person name="Crous P."/>
            <person name="Grigoriev I."/>
        </authorList>
    </citation>
    <scope>NUCLEOTIDE SEQUENCE</scope>
    <source>
        <strain evidence="2">CBS 122367</strain>
    </source>
</reference>
<dbReference type="AlphaFoldDB" id="A0A6G1JLN2"/>
<keyword evidence="3" id="KW-1185">Reference proteome</keyword>
<dbReference type="OrthoDB" id="5294241at2759"/>
<feature type="compositionally biased region" description="Low complexity" evidence="1">
    <location>
        <begin position="1"/>
        <end position="23"/>
    </location>
</feature>
<sequence>MHFEASPGSTPSSSPSKSIPISIGNMSSPTGSLYSNYSADSMNSTRGASTAYPSWPTGSSLGYRSTPSSFISDADLFGDDLDDEFASPYGPYLQEAPAPPRQPPMAQAFPFLPPMYAAEKPKKQQQRRRSSGRKQRRPSKPMTPISESPEAQRE</sequence>
<dbReference type="Proteomes" id="UP000799291">
    <property type="component" value="Unassembled WGS sequence"/>
</dbReference>
<evidence type="ECO:0000313" key="2">
    <source>
        <dbReference type="EMBL" id="KAF2691035.1"/>
    </source>
</evidence>
<accession>A0A6G1JLN2</accession>